<accession>A0A1M5U4G3</accession>
<dbReference type="AlphaFoldDB" id="A0A1M5U4G3"/>
<dbReference type="GO" id="GO:0006259">
    <property type="term" value="P:DNA metabolic process"/>
    <property type="evidence" value="ECO:0007669"/>
    <property type="project" value="UniProtKB-ARBA"/>
</dbReference>
<evidence type="ECO:0000313" key="5">
    <source>
        <dbReference type="Proteomes" id="UP000184268"/>
    </source>
</evidence>
<reference evidence="4 5" key="1">
    <citation type="submission" date="2016-11" db="EMBL/GenBank/DDBJ databases">
        <authorList>
            <person name="Jaros S."/>
            <person name="Januszkiewicz K."/>
            <person name="Wedrychowicz H."/>
        </authorList>
    </citation>
    <scope>NUCLEOTIDE SEQUENCE [LARGE SCALE GENOMIC DNA]</scope>
    <source>
        <strain evidence="4 5">DSM 16917</strain>
    </source>
</reference>
<dbReference type="InterPro" id="IPR012337">
    <property type="entry name" value="RNaseH-like_sf"/>
</dbReference>
<dbReference type="RefSeq" id="WP_067655629.1">
    <property type="nucleotide sequence ID" value="NZ_FQXG01000003.1"/>
</dbReference>
<protein>
    <submittedName>
        <fullName evidence="4">Oligoribonuclease</fullName>
    </submittedName>
</protein>
<keyword evidence="5" id="KW-1185">Reference proteome</keyword>
<dbReference type="InterPro" id="IPR013520">
    <property type="entry name" value="Ribonucl_H"/>
</dbReference>
<evidence type="ECO:0000259" key="3">
    <source>
        <dbReference type="SMART" id="SM00479"/>
    </source>
</evidence>
<dbReference type="Pfam" id="PF00929">
    <property type="entry name" value="RNase_T"/>
    <property type="match status" value="1"/>
</dbReference>
<gene>
    <name evidence="4" type="ORF">SAMN02745129_2401</name>
</gene>
<evidence type="ECO:0000313" key="4">
    <source>
        <dbReference type="EMBL" id="SHH57751.1"/>
    </source>
</evidence>
<dbReference type="NCBIfam" id="NF003765">
    <property type="entry name" value="PRK05359.1"/>
    <property type="match status" value="1"/>
</dbReference>
<name>A0A1M5U4G3_9GAMM</name>
<feature type="domain" description="Exonuclease" evidence="3">
    <location>
        <begin position="6"/>
        <end position="199"/>
    </location>
</feature>
<evidence type="ECO:0000256" key="1">
    <source>
        <dbReference type="ARBA" id="ARBA00022722"/>
    </source>
</evidence>
<proteinExistence type="predicted"/>
<sequence length="201" mass="22204">MDKHQCFIGVDIETGGLPGAQNADDPNIPVGMTGLQHYPILEVAIVLVDNNMKLLDEGIRVVLELTPEQADKNLSPWSKAEFQDTLIPECLLKGLPLAEAEKALLQYLDGHGIKLGNGTRYTLLGNSVEFDAAFIGHKLPTLASLFSYRLVNVSTMNELFLRYQPSVANKIKKRRAHTAMADIRETVAELDVYLKFLGAIE</sequence>
<dbReference type="Gene3D" id="3.30.420.10">
    <property type="entry name" value="Ribonuclease H-like superfamily/Ribonuclease H"/>
    <property type="match status" value="1"/>
</dbReference>
<keyword evidence="1" id="KW-0540">Nuclease</keyword>
<dbReference type="GO" id="GO:0003676">
    <property type="term" value="F:nucleic acid binding"/>
    <property type="evidence" value="ECO:0007669"/>
    <property type="project" value="InterPro"/>
</dbReference>
<keyword evidence="2" id="KW-0269">Exonuclease</keyword>
<keyword evidence="2" id="KW-0378">Hydrolase</keyword>
<dbReference type="InterPro" id="IPR036397">
    <property type="entry name" value="RNaseH_sf"/>
</dbReference>
<dbReference type="SMART" id="SM00479">
    <property type="entry name" value="EXOIII"/>
    <property type="match status" value="1"/>
</dbReference>
<dbReference type="SUPFAM" id="SSF53098">
    <property type="entry name" value="Ribonuclease H-like"/>
    <property type="match status" value="1"/>
</dbReference>
<evidence type="ECO:0000256" key="2">
    <source>
        <dbReference type="ARBA" id="ARBA00022839"/>
    </source>
</evidence>
<dbReference type="Proteomes" id="UP000184268">
    <property type="component" value="Unassembled WGS sequence"/>
</dbReference>
<dbReference type="STRING" id="299255.SAMN02745129_2401"/>
<dbReference type="EMBL" id="FQXG01000003">
    <property type="protein sequence ID" value="SHH57751.1"/>
    <property type="molecule type" value="Genomic_DNA"/>
</dbReference>
<organism evidence="4 5">
    <name type="scientific">Ferrimonas marina</name>
    <dbReference type="NCBI Taxonomy" id="299255"/>
    <lineage>
        <taxon>Bacteria</taxon>
        <taxon>Pseudomonadati</taxon>
        <taxon>Pseudomonadota</taxon>
        <taxon>Gammaproteobacteria</taxon>
        <taxon>Alteromonadales</taxon>
        <taxon>Ferrimonadaceae</taxon>
        <taxon>Ferrimonas</taxon>
    </lineage>
</organism>
<dbReference type="GO" id="GO:0004527">
    <property type="term" value="F:exonuclease activity"/>
    <property type="evidence" value="ECO:0007669"/>
    <property type="project" value="UniProtKB-KW"/>
</dbReference>
<dbReference type="OrthoDB" id="7069219at2"/>